<comment type="similarity">
    <text evidence="2 7">Belongs to the HSF family.</text>
</comment>
<protein>
    <submittedName>
        <fullName evidence="9">DNA-binding domain of heat shock transcription factor</fullName>
    </submittedName>
</protein>
<dbReference type="InterPro" id="IPR000232">
    <property type="entry name" value="HSF_DNA-bd"/>
</dbReference>
<evidence type="ECO:0000259" key="8">
    <source>
        <dbReference type="SMART" id="SM00415"/>
    </source>
</evidence>
<name>A0A1X2INL3_9FUNG</name>
<dbReference type="Gene3D" id="1.10.10.10">
    <property type="entry name" value="Winged helix-like DNA-binding domain superfamily/Winged helix DNA-binding domain"/>
    <property type="match status" value="1"/>
</dbReference>
<keyword evidence="6" id="KW-0539">Nucleus</keyword>
<evidence type="ECO:0000313" key="10">
    <source>
        <dbReference type="Proteomes" id="UP000193560"/>
    </source>
</evidence>
<gene>
    <name evidence="9" type="ORF">BCR42DRAFT_305115</name>
</gene>
<evidence type="ECO:0000256" key="2">
    <source>
        <dbReference type="ARBA" id="ARBA00006403"/>
    </source>
</evidence>
<comment type="caution">
    <text evidence="9">The sequence shown here is derived from an EMBL/GenBank/DDBJ whole genome shotgun (WGS) entry which is preliminary data.</text>
</comment>
<dbReference type="FunFam" id="1.10.10.10:FF:000027">
    <property type="entry name" value="Heat shock transcription factor 1"/>
    <property type="match status" value="1"/>
</dbReference>
<feature type="domain" description="HSF-type DNA-binding" evidence="8">
    <location>
        <begin position="1"/>
        <end position="92"/>
    </location>
</feature>
<dbReference type="PANTHER" id="PTHR10015:SF427">
    <property type="entry name" value="HEAT SHOCK FACTOR PROTEIN"/>
    <property type="match status" value="1"/>
</dbReference>
<dbReference type="Proteomes" id="UP000193560">
    <property type="component" value="Unassembled WGS sequence"/>
</dbReference>
<keyword evidence="4 9" id="KW-0238">DNA-binding</keyword>
<keyword evidence="3" id="KW-0805">Transcription regulation</keyword>
<sequence>RILNDNAIQEMVSWSNDGQRFCIYDIPSFSKMVLPQHFKHSNWPSFVRQLNMYGFHKMNDNFSARHGRLICEFHHPLFYQNGWQSLRKIRRNS</sequence>
<dbReference type="PANTHER" id="PTHR10015">
    <property type="entry name" value="HEAT SHOCK TRANSCRIPTION FACTOR"/>
    <property type="match status" value="1"/>
</dbReference>
<evidence type="ECO:0000256" key="5">
    <source>
        <dbReference type="ARBA" id="ARBA00023163"/>
    </source>
</evidence>
<evidence type="ECO:0000256" key="7">
    <source>
        <dbReference type="RuleBase" id="RU004020"/>
    </source>
</evidence>
<dbReference type="GO" id="GO:0005634">
    <property type="term" value="C:nucleus"/>
    <property type="evidence" value="ECO:0007669"/>
    <property type="project" value="UniProtKB-SubCell"/>
</dbReference>
<comment type="subcellular location">
    <subcellularLocation>
        <location evidence="1">Nucleus</location>
    </subcellularLocation>
</comment>
<dbReference type="InterPro" id="IPR036390">
    <property type="entry name" value="WH_DNA-bd_sf"/>
</dbReference>
<dbReference type="STRING" id="90262.A0A1X2INL3"/>
<keyword evidence="10" id="KW-1185">Reference proteome</keyword>
<dbReference type="InterPro" id="IPR036388">
    <property type="entry name" value="WH-like_DNA-bd_sf"/>
</dbReference>
<feature type="non-terminal residue" evidence="9">
    <location>
        <position position="1"/>
    </location>
</feature>
<dbReference type="Pfam" id="PF00447">
    <property type="entry name" value="HSF_DNA-bind"/>
    <property type="match status" value="1"/>
</dbReference>
<evidence type="ECO:0000256" key="1">
    <source>
        <dbReference type="ARBA" id="ARBA00004123"/>
    </source>
</evidence>
<dbReference type="GO" id="GO:0043565">
    <property type="term" value="F:sequence-specific DNA binding"/>
    <property type="evidence" value="ECO:0007669"/>
    <property type="project" value="InterPro"/>
</dbReference>
<organism evidence="9 10">
    <name type="scientific">Absidia repens</name>
    <dbReference type="NCBI Taxonomy" id="90262"/>
    <lineage>
        <taxon>Eukaryota</taxon>
        <taxon>Fungi</taxon>
        <taxon>Fungi incertae sedis</taxon>
        <taxon>Mucoromycota</taxon>
        <taxon>Mucoromycotina</taxon>
        <taxon>Mucoromycetes</taxon>
        <taxon>Mucorales</taxon>
        <taxon>Cunninghamellaceae</taxon>
        <taxon>Absidia</taxon>
    </lineage>
</organism>
<evidence type="ECO:0000256" key="4">
    <source>
        <dbReference type="ARBA" id="ARBA00023125"/>
    </source>
</evidence>
<dbReference type="SUPFAM" id="SSF46785">
    <property type="entry name" value="Winged helix' DNA-binding domain"/>
    <property type="match status" value="1"/>
</dbReference>
<dbReference type="GO" id="GO:0003700">
    <property type="term" value="F:DNA-binding transcription factor activity"/>
    <property type="evidence" value="ECO:0007669"/>
    <property type="project" value="InterPro"/>
</dbReference>
<reference evidence="9 10" key="1">
    <citation type="submission" date="2016-07" db="EMBL/GenBank/DDBJ databases">
        <title>Pervasive Adenine N6-methylation of Active Genes in Fungi.</title>
        <authorList>
            <consortium name="DOE Joint Genome Institute"/>
            <person name="Mondo S.J."/>
            <person name="Dannebaum R.O."/>
            <person name="Kuo R.C."/>
            <person name="Labutti K."/>
            <person name="Haridas S."/>
            <person name="Kuo A."/>
            <person name="Salamov A."/>
            <person name="Ahrendt S.R."/>
            <person name="Lipzen A."/>
            <person name="Sullivan W."/>
            <person name="Andreopoulos W.B."/>
            <person name="Clum A."/>
            <person name="Lindquist E."/>
            <person name="Daum C."/>
            <person name="Ramamoorthy G.K."/>
            <person name="Gryganskyi A."/>
            <person name="Culley D."/>
            <person name="Magnuson J.K."/>
            <person name="James T.Y."/>
            <person name="O'Malley M.A."/>
            <person name="Stajich J.E."/>
            <person name="Spatafora J.W."/>
            <person name="Visel A."/>
            <person name="Grigoriev I.V."/>
        </authorList>
    </citation>
    <scope>NUCLEOTIDE SEQUENCE [LARGE SCALE GENOMIC DNA]</scope>
    <source>
        <strain evidence="9 10">NRRL 1336</strain>
    </source>
</reference>
<dbReference type="PRINTS" id="PR00056">
    <property type="entry name" value="HSFDOMAIN"/>
</dbReference>
<feature type="non-terminal residue" evidence="9">
    <location>
        <position position="93"/>
    </location>
</feature>
<keyword evidence="9" id="KW-0346">Stress response</keyword>
<proteinExistence type="inferred from homology"/>
<evidence type="ECO:0000256" key="6">
    <source>
        <dbReference type="ARBA" id="ARBA00023242"/>
    </source>
</evidence>
<evidence type="ECO:0000256" key="3">
    <source>
        <dbReference type="ARBA" id="ARBA00023015"/>
    </source>
</evidence>
<evidence type="ECO:0000313" key="9">
    <source>
        <dbReference type="EMBL" id="ORZ19618.1"/>
    </source>
</evidence>
<dbReference type="EMBL" id="MCGE01000007">
    <property type="protein sequence ID" value="ORZ19618.1"/>
    <property type="molecule type" value="Genomic_DNA"/>
</dbReference>
<dbReference type="OrthoDB" id="60033at2759"/>
<dbReference type="SMART" id="SM00415">
    <property type="entry name" value="HSF"/>
    <property type="match status" value="1"/>
</dbReference>
<accession>A0A1X2INL3</accession>
<dbReference type="AlphaFoldDB" id="A0A1X2INL3"/>
<keyword evidence="5" id="KW-0804">Transcription</keyword>